<dbReference type="Proteomes" id="UP001162640">
    <property type="component" value="Unassembled WGS sequence"/>
</dbReference>
<evidence type="ECO:0000313" key="1">
    <source>
        <dbReference type="EMBL" id="GMH80111.1"/>
    </source>
</evidence>
<name>A0A9W7AY60_9STRA</name>
<protein>
    <submittedName>
        <fullName evidence="1">Uncharacterized protein</fullName>
    </submittedName>
</protein>
<proteinExistence type="predicted"/>
<evidence type="ECO:0000313" key="2">
    <source>
        <dbReference type="Proteomes" id="UP001162640"/>
    </source>
</evidence>
<comment type="caution">
    <text evidence="1">The sequence shown here is derived from an EMBL/GenBank/DDBJ whole genome shotgun (WGS) entry which is preliminary data.</text>
</comment>
<organism evidence="1 2">
    <name type="scientific">Triparma laevis f. inornata</name>
    <dbReference type="NCBI Taxonomy" id="1714386"/>
    <lineage>
        <taxon>Eukaryota</taxon>
        <taxon>Sar</taxon>
        <taxon>Stramenopiles</taxon>
        <taxon>Ochrophyta</taxon>
        <taxon>Bolidophyceae</taxon>
        <taxon>Parmales</taxon>
        <taxon>Triparmaceae</taxon>
        <taxon>Triparma</taxon>
    </lineage>
</organism>
<dbReference type="EMBL" id="BLQM01000276">
    <property type="protein sequence ID" value="GMH80111.1"/>
    <property type="molecule type" value="Genomic_DNA"/>
</dbReference>
<gene>
    <name evidence="1" type="ORF">TL16_g08410</name>
</gene>
<reference evidence="2" key="1">
    <citation type="journal article" date="2023" name="Commun. Biol.">
        <title>Genome analysis of Parmales, the sister group of diatoms, reveals the evolutionary specialization of diatoms from phago-mixotrophs to photoautotrophs.</title>
        <authorList>
            <person name="Ban H."/>
            <person name="Sato S."/>
            <person name="Yoshikawa S."/>
            <person name="Yamada K."/>
            <person name="Nakamura Y."/>
            <person name="Ichinomiya M."/>
            <person name="Sato N."/>
            <person name="Blanc-Mathieu R."/>
            <person name="Endo H."/>
            <person name="Kuwata A."/>
            <person name="Ogata H."/>
        </authorList>
    </citation>
    <scope>NUCLEOTIDE SEQUENCE [LARGE SCALE GENOMIC DNA]</scope>
</reference>
<accession>A0A9W7AY60</accession>
<sequence>MAKPVIMIDKAAGGEFDFDFGDVLEAAIDGLDDITENNESLSSLSIDLLLIDINTDFSDVDVDLEKGASDTIELGKVKAKEKVLEKLGIKDDEGEEEEEEEEEPTTLAIGNTVRILDSGGAPSKDISVLQSYNSSKKSWVCVHNGGIASGRSGLSRSRRTLWSKRVRGRRGLDFYFVSTKV</sequence>
<dbReference type="AlphaFoldDB" id="A0A9W7AY60"/>